<accession>A0A6L7IWB9</accession>
<dbReference type="KEGG" id="egd:GS424_004575"/>
<dbReference type="AlphaFoldDB" id="A0A6L7IWB9"/>
<protein>
    <recommendedName>
        <fullName evidence="3">DUF559 domain-containing protein</fullName>
    </recommendedName>
</protein>
<sequence>MRIVFSHISALECTRASNAAFLRRQPASRGFALPERLPSAAEIAEAVPFANTLSAPRHVMASRETRRRRTSLVAGHSVGTASLPHGSILFVRSENELFAASPELLLPQIGTLAHRVDLIRIGYELCGSYALSRTHPDGFYARNPLTTVPRMQSYLERIPGVHGTKAARWALQHVLPRSASPRETDVSMLFELPCALGGCGFGQPRLNHEVTVLQRVGATKTRKTYRIDLYWPAAKLGLEYDSDLAHTGADRIARDARRRNDLESVGITMLTITNKQVKNLWEFNKLAHVVAGRLGKQIQPRCKDYAARQRELHTRLMRQGL</sequence>
<dbReference type="RefSeq" id="WP_160942909.1">
    <property type="nucleotide sequence ID" value="NZ_CP063310.1"/>
</dbReference>
<proteinExistence type="predicted"/>
<dbReference type="EMBL" id="CP063310">
    <property type="protein sequence ID" value="QOS69121.1"/>
    <property type="molecule type" value="Genomic_DNA"/>
</dbReference>
<reference evidence="1 2" key="1">
    <citation type="submission" date="2020-10" db="EMBL/GenBank/DDBJ databases">
        <title>Eggerthella sp. nov., isolated from human feces.</title>
        <authorList>
            <person name="Yajun G."/>
        </authorList>
    </citation>
    <scope>NUCLEOTIDE SEQUENCE [LARGE SCALE GENOMIC DNA]</scope>
    <source>
        <strain evidence="1 2">HF-1101</strain>
    </source>
</reference>
<evidence type="ECO:0000313" key="1">
    <source>
        <dbReference type="EMBL" id="QOS69121.1"/>
    </source>
</evidence>
<dbReference type="Gene3D" id="3.40.960.10">
    <property type="entry name" value="VSR Endonuclease"/>
    <property type="match status" value="1"/>
</dbReference>
<evidence type="ECO:0008006" key="3">
    <source>
        <dbReference type="Google" id="ProtNLM"/>
    </source>
</evidence>
<name>A0A6L7IWB9_9ACTN</name>
<dbReference type="Proteomes" id="UP000478463">
    <property type="component" value="Chromosome"/>
</dbReference>
<organism evidence="1 2">
    <name type="scientific">Eggerthella guodeyinii</name>
    <dbReference type="NCBI Taxonomy" id="2690837"/>
    <lineage>
        <taxon>Bacteria</taxon>
        <taxon>Bacillati</taxon>
        <taxon>Actinomycetota</taxon>
        <taxon>Coriobacteriia</taxon>
        <taxon>Eggerthellales</taxon>
        <taxon>Eggerthellaceae</taxon>
        <taxon>Eggerthella</taxon>
    </lineage>
</organism>
<evidence type="ECO:0000313" key="2">
    <source>
        <dbReference type="Proteomes" id="UP000478463"/>
    </source>
</evidence>
<gene>
    <name evidence="1" type="ORF">GS424_004575</name>
</gene>